<organism evidence="1 2">
    <name type="scientific">Holothuria leucospilota</name>
    <name type="common">Black long sea cucumber</name>
    <name type="synonym">Mertensiothuria leucospilota</name>
    <dbReference type="NCBI Taxonomy" id="206669"/>
    <lineage>
        <taxon>Eukaryota</taxon>
        <taxon>Metazoa</taxon>
        <taxon>Echinodermata</taxon>
        <taxon>Eleutherozoa</taxon>
        <taxon>Echinozoa</taxon>
        <taxon>Holothuroidea</taxon>
        <taxon>Aspidochirotacea</taxon>
        <taxon>Aspidochirotida</taxon>
        <taxon>Holothuriidae</taxon>
        <taxon>Holothuria</taxon>
    </lineage>
</organism>
<dbReference type="EMBL" id="JAIZAY010000003">
    <property type="protein sequence ID" value="KAJ8044320.1"/>
    <property type="molecule type" value="Genomic_DNA"/>
</dbReference>
<comment type="caution">
    <text evidence="1">The sequence shown here is derived from an EMBL/GenBank/DDBJ whole genome shotgun (WGS) entry which is preliminary data.</text>
</comment>
<dbReference type="PANTHER" id="PTHR33198:SF19">
    <property type="entry name" value="CCHC-TYPE DOMAIN-CONTAINING PROTEIN"/>
    <property type="match status" value="1"/>
</dbReference>
<reference evidence="1" key="1">
    <citation type="submission" date="2021-10" db="EMBL/GenBank/DDBJ databases">
        <title>Tropical sea cucumber genome reveals ecological adaptation and Cuvierian tubules defense mechanism.</title>
        <authorList>
            <person name="Chen T."/>
        </authorList>
    </citation>
    <scope>NUCLEOTIDE SEQUENCE</scope>
    <source>
        <strain evidence="1">Nanhai2018</strain>
        <tissue evidence="1">Muscle</tissue>
    </source>
</reference>
<dbReference type="Proteomes" id="UP001152320">
    <property type="component" value="Chromosome 3"/>
</dbReference>
<keyword evidence="2" id="KW-1185">Reference proteome</keyword>
<gene>
    <name evidence="1" type="ORF">HOLleu_07045</name>
</gene>
<dbReference type="AlphaFoldDB" id="A0A9Q1CG51"/>
<dbReference type="PANTHER" id="PTHR33198">
    <property type="entry name" value="ANK_REP_REGION DOMAIN-CONTAINING PROTEIN-RELATED"/>
    <property type="match status" value="1"/>
</dbReference>
<evidence type="ECO:0008006" key="3">
    <source>
        <dbReference type="Google" id="ProtNLM"/>
    </source>
</evidence>
<evidence type="ECO:0000313" key="1">
    <source>
        <dbReference type="EMBL" id="KAJ8044320.1"/>
    </source>
</evidence>
<accession>A0A9Q1CG51</accession>
<evidence type="ECO:0000313" key="2">
    <source>
        <dbReference type="Proteomes" id="UP001152320"/>
    </source>
</evidence>
<dbReference type="OrthoDB" id="5985809at2759"/>
<sequence length="143" mass="16764">MESIIPVPAAMDMEGDLPQKGQWENYCIATKLNEKEEKIRVATLLSVMGKECFRLFQNLDMPEENRKKEDQIKEALQKYFEPTRNVIYERYKFNTADQLPNEGIDEYVTRLRHLSKSCDFGALTDDLIRDRIVFKLDLRGAIE</sequence>
<name>A0A9Q1CG51_HOLLE</name>
<proteinExistence type="predicted"/>
<protein>
    <recommendedName>
        <fullName evidence="3">Retrotransposon gag domain-containing protein</fullName>
    </recommendedName>
</protein>